<protein>
    <submittedName>
        <fullName evidence="1">Uncharacterized protein</fullName>
    </submittedName>
</protein>
<organism evidence="1 2">
    <name type="scientific">Eumeta variegata</name>
    <name type="common">Bagworm moth</name>
    <name type="synonym">Eumeta japonica</name>
    <dbReference type="NCBI Taxonomy" id="151549"/>
    <lineage>
        <taxon>Eukaryota</taxon>
        <taxon>Metazoa</taxon>
        <taxon>Ecdysozoa</taxon>
        <taxon>Arthropoda</taxon>
        <taxon>Hexapoda</taxon>
        <taxon>Insecta</taxon>
        <taxon>Pterygota</taxon>
        <taxon>Neoptera</taxon>
        <taxon>Endopterygota</taxon>
        <taxon>Lepidoptera</taxon>
        <taxon>Glossata</taxon>
        <taxon>Ditrysia</taxon>
        <taxon>Tineoidea</taxon>
        <taxon>Psychidae</taxon>
        <taxon>Oiketicinae</taxon>
        <taxon>Eumeta</taxon>
    </lineage>
</organism>
<keyword evidence="2" id="KW-1185">Reference proteome</keyword>
<evidence type="ECO:0000313" key="1">
    <source>
        <dbReference type="EMBL" id="GBP79645.1"/>
    </source>
</evidence>
<dbReference type="OrthoDB" id="411871at2759"/>
<comment type="caution">
    <text evidence="1">The sequence shown here is derived from an EMBL/GenBank/DDBJ whole genome shotgun (WGS) entry which is preliminary data.</text>
</comment>
<dbReference type="EMBL" id="BGZK01001422">
    <property type="protein sequence ID" value="GBP79645.1"/>
    <property type="molecule type" value="Genomic_DNA"/>
</dbReference>
<dbReference type="Proteomes" id="UP000299102">
    <property type="component" value="Unassembled WGS sequence"/>
</dbReference>
<reference evidence="1 2" key="1">
    <citation type="journal article" date="2019" name="Commun. Biol.">
        <title>The bagworm genome reveals a unique fibroin gene that provides high tensile strength.</title>
        <authorList>
            <person name="Kono N."/>
            <person name="Nakamura H."/>
            <person name="Ohtoshi R."/>
            <person name="Tomita M."/>
            <person name="Numata K."/>
            <person name="Arakawa K."/>
        </authorList>
    </citation>
    <scope>NUCLEOTIDE SEQUENCE [LARGE SCALE GENOMIC DNA]</scope>
</reference>
<gene>
    <name evidence="1" type="ORF">EVAR_45601_1</name>
</gene>
<accession>A0A4C1YZ85</accession>
<dbReference type="AlphaFoldDB" id="A0A4C1YZ85"/>
<proteinExistence type="predicted"/>
<sequence length="179" mass="20593">MVQRMLSYLKRAPHIGSVKAVKIILDSAIKLEEDQTLIDENVIAAVITAENCKIGDVSVYLEGDSAWNVWRASECEGVRDVELWNFFDLKGLHVLDEWSIPTLEVYSSIVYFYKVSPYYIYDRCDDVQLRSTNRAEEWQVIWGVTSSDYNAVTFNIRNGGWPEPVPFRGTRIYNTVKAQ</sequence>
<evidence type="ECO:0000313" key="2">
    <source>
        <dbReference type="Proteomes" id="UP000299102"/>
    </source>
</evidence>
<name>A0A4C1YZ85_EUMVA</name>